<feature type="transmembrane region" description="Helical" evidence="6">
    <location>
        <begin position="334"/>
        <end position="355"/>
    </location>
</feature>
<keyword evidence="4 6" id="KW-1133">Transmembrane helix</keyword>
<feature type="transmembrane region" description="Helical" evidence="6">
    <location>
        <begin position="392"/>
        <end position="413"/>
    </location>
</feature>
<dbReference type="InterPro" id="IPR050833">
    <property type="entry name" value="Poly_Biosynth_Transport"/>
</dbReference>
<dbReference type="InterPro" id="IPR002797">
    <property type="entry name" value="Polysacc_synth"/>
</dbReference>
<gene>
    <name evidence="7" type="ORF">LI82_03770</name>
</gene>
<dbReference type="GO" id="GO:0005886">
    <property type="term" value="C:plasma membrane"/>
    <property type="evidence" value="ECO:0007669"/>
    <property type="project" value="UniProtKB-SubCell"/>
</dbReference>
<feature type="transmembrane region" description="Helical" evidence="6">
    <location>
        <begin position="121"/>
        <end position="141"/>
    </location>
</feature>
<feature type="transmembrane region" description="Helical" evidence="6">
    <location>
        <begin position="85"/>
        <end position="106"/>
    </location>
</feature>
<evidence type="ECO:0000256" key="4">
    <source>
        <dbReference type="ARBA" id="ARBA00022989"/>
    </source>
</evidence>
<evidence type="ECO:0000256" key="6">
    <source>
        <dbReference type="SAM" id="Phobius"/>
    </source>
</evidence>
<feature type="transmembrane region" description="Helical" evidence="6">
    <location>
        <begin position="45"/>
        <end position="73"/>
    </location>
</feature>
<feature type="transmembrane region" description="Helical" evidence="6">
    <location>
        <begin position="254"/>
        <end position="274"/>
    </location>
</feature>
<keyword evidence="3 6" id="KW-0812">Transmembrane</keyword>
<dbReference type="PANTHER" id="PTHR30250:SF27">
    <property type="entry name" value="POLYSACCHARIDE BIOSYNTHESIS PROTEIN"/>
    <property type="match status" value="1"/>
</dbReference>
<dbReference type="AlphaFoldDB" id="A0A099T234"/>
<feature type="transmembrane region" description="Helical" evidence="6">
    <location>
        <begin position="367"/>
        <end position="386"/>
    </location>
</feature>
<feature type="transmembrane region" description="Helical" evidence="6">
    <location>
        <begin position="182"/>
        <end position="202"/>
    </location>
</feature>
<feature type="transmembrane region" description="Helical" evidence="6">
    <location>
        <begin position="223"/>
        <end position="248"/>
    </location>
</feature>
<reference evidence="7 8" key="1">
    <citation type="submission" date="2014-09" db="EMBL/GenBank/DDBJ databases">
        <title>Draft genome sequence of an obligately methylotrophic methanogen, Methanococcoides methylutens, isolated from marine sediment.</title>
        <authorList>
            <person name="Guan Y."/>
            <person name="Ngugi D.K."/>
            <person name="Blom J."/>
            <person name="Ali S."/>
            <person name="Ferry J.G."/>
            <person name="Stingl U."/>
        </authorList>
    </citation>
    <scope>NUCLEOTIDE SEQUENCE [LARGE SCALE GENOMIC DNA]</scope>
    <source>
        <strain evidence="7 8">DSM 2657</strain>
    </source>
</reference>
<organism evidence="7 8">
    <name type="scientific">Methanococcoides methylutens</name>
    <dbReference type="NCBI Taxonomy" id="2226"/>
    <lineage>
        <taxon>Archaea</taxon>
        <taxon>Methanobacteriati</taxon>
        <taxon>Methanobacteriota</taxon>
        <taxon>Stenosarchaea group</taxon>
        <taxon>Methanomicrobia</taxon>
        <taxon>Methanosarcinales</taxon>
        <taxon>Methanosarcinaceae</taxon>
        <taxon>Methanococcoides</taxon>
    </lineage>
</organism>
<evidence type="ECO:0000313" key="8">
    <source>
        <dbReference type="Proteomes" id="UP000029859"/>
    </source>
</evidence>
<evidence type="ECO:0000256" key="3">
    <source>
        <dbReference type="ARBA" id="ARBA00022692"/>
    </source>
</evidence>
<dbReference type="EMBL" id="JRHO01000009">
    <property type="protein sequence ID" value="KGK99157.1"/>
    <property type="molecule type" value="Genomic_DNA"/>
</dbReference>
<dbReference type="PANTHER" id="PTHR30250">
    <property type="entry name" value="PST FAMILY PREDICTED COLANIC ACID TRANSPORTER"/>
    <property type="match status" value="1"/>
</dbReference>
<feature type="transmembrane region" description="Helical" evidence="6">
    <location>
        <begin position="305"/>
        <end position="328"/>
    </location>
</feature>
<evidence type="ECO:0000256" key="1">
    <source>
        <dbReference type="ARBA" id="ARBA00004651"/>
    </source>
</evidence>
<keyword evidence="8" id="KW-1185">Reference proteome</keyword>
<dbReference type="RefSeq" id="WP_048193572.1">
    <property type="nucleotide sequence ID" value="NZ_CAAGSM010000002.1"/>
</dbReference>
<keyword evidence="5 6" id="KW-0472">Membrane</keyword>
<proteinExistence type="predicted"/>
<feature type="transmembrane region" description="Helical" evidence="6">
    <location>
        <begin position="153"/>
        <end position="176"/>
    </location>
</feature>
<protein>
    <submittedName>
        <fullName evidence="7">Polysaccharide biosynthesis protein</fullName>
    </submittedName>
</protein>
<sequence>MFSLKLSKTMMDVQWAFVSLATASFAHLLLRMVLGRELGPSGLGVYTLVFTVYMFGMQFAAFGIGSALTKYVAEFNEDLSKRNKFISSGIVGSLIYGSLMGLLLYLLSDTIGIGFFHNPDIVGLLRITALCLPFIALQKAVVGTLNGLRSMKLYAFVNIIQNVSVMVVSIVFVIPLNMAVKGAVIGFVLPTIVVGLLSLIIVRTYFTAGSTILGKALKELSWFGFYIVLANSVGLLNTEIDSLLIGHYLNEVEVGYYAVAVILVQGLSLIPMSVHRITYAASANYYVKNDYENLSNLLKNSFLKVFLVTMLISAVLVLFGQFIIRLLFGEDFLFAYKPLLVLLIGYSLYYPIHSITSVLSGMGKVTLVFRIALLCGLTNILLNILLIPEFGILGAAIATSIGLIFAALVRAHFIYKYTKSMYG</sequence>
<evidence type="ECO:0000256" key="5">
    <source>
        <dbReference type="ARBA" id="ARBA00023136"/>
    </source>
</evidence>
<comment type="caution">
    <text evidence="7">The sequence shown here is derived from an EMBL/GenBank/DDBJ whole genome shotgun (WGS) entry which is preliminary data.</text>
</comment>
<accession>A0A099T234</accession>
<keyword evidence="2" id="KW-1003">Cell membrane</keyword>
<dbReference type="Pfam" id="PF01943">
    <property type="entry name" value="Polysacc_synt"/>
    <property type="match status" value="1"/>
</dbReference>
<dbReference type="CDD" id="cd13128">
    <property type="entry name" value="MATE_Wzx_like"/>
    <property type="match status" value="1"/>
</dbReference>
<evidence type="ECO:0000313" key="7">
    <source>
        <dbReference type="EMBL" id="KGK99157.1"/>
    </source>
</evidence>
<evidence type="ECO:0000256" key="2">
    <source>
        <dbReference type="ARBA" id="ARBA00022475"/>
    </source>
</evidence>
<dbReference type="Proteomes" id="UP000029859">
    <property type="component" value="Unassembled WGS sequence"/>
</dbReference>
<dbReference type="OrthoDB" id="112053at2157"/>
<name>A0A099T234_METMT</name>
<comment type="subcellular location">
    <subcellularLocation>
        <location evidence="1">Cell membrane</location>
        <topology evidence="1">Multi-pass membrane protein</topology>
    </subcellularLocation>
</comment>